<dbReference type="eggNOG" id="ENOG502ZBJY">
    <property type="taxonomic scope" value="Bacteria"/>
</dbReference>
<keyword evidence="3" id="KW-1185">Reference proteome</keyword>
<dbReference type="InterPro" id="IPR011037">
    <property type="entry name" value="Pyrv_Knase-like_insert_dom_sf"/>
</dbReference>
<organism evidence="2 3">
    <name type="scientific">Sulfitobacter donghicola DSW-25 = KCTC 12864 = JCM 14565</name>
    <dbReference type="NCBI Taxonomy" id="1300350"/>
    <lineage>
        <taxon>Bacteria</taxon>
        <taxon>Pseudomonadati</taxon>
        <taxon>Pseudomonadota</taxon>
        <taxon>Alphaproteobacteria</taxon>
        <taxon>Rhodobacterales</taxon>
        <taxon>Roseobacteraceae</taxon>
        <taxon>Sulfitobacter</taxon>
    </lineage>
</organism>
<dbReference type="SUPFAM" id="SSF50800">
    <property type="entry name" value="PK beta-barrel domain-like"/>
    <property type="match status" value="1"/>
</dbReference>
<proteinExistence type="predicted"/>
<dbReference type="GO" id="GO:0030151">
    <property type="term" value="F:molybdenum ion binding"/>
    <property type="evidence" value="ECO:0007669"/>
    <property type="project" value="InterPro"/>
</dbReference>
<comment type="caution">
    <text evidence="2">The sequence shown here is derived from an EMBL/GenBank/DDBJ whole genome shotgun (WGS) entry which is preliminary data.</text>
</comment>
<dbReference type="GO" id="GO:0003824">
    <property type="term" value="F:catalytic activity"/>
    <property type="evidence" value="ECO:0007669"/>
    <property type="project" value="InterPro"/>
</dbReference>
<dbReference type="Proteomes" id="UP000027734">
    <property type="component" value="Unassembled WGS sequence"/>
</dbReference>
<dbReference type="OrthoDB" id="9808413at2"/>
<dbReference type="InterPro" id="IPR052716">
    <property type="entry name" value="MOSC_domain"/>
</dbReference>
<dbReference type="RefSeq" id="WP_025059894.1">
    <property type="nucleotide sequence ID" value="NZ_JAMC01000007.1"/>
</dbReference>
<dbReference type="InterPro" id="IPR005302">
    <property type="entry name" value="MoCF_Sase_C"/>
</dbReference>
<dbReference type="PANTHER" id="PTHR36930:SF1">
    <property type="entry name" value="MOSC DOMAIN-CONTAINING PROTEIN"/>
    <property type="match status" value="1"/>
</dbReference>
<evidence type="ECO:0000313" key="2">
    <source>
        <dbReference type="EMBL" id="KEJ88235.1"/>
    </source>
</evidence>
<gene>
    <name evidence="2" type="ORF">DSW25_16300</name>
</gene>
<reference evidence="2 3" key="1">
    <citation type="submission" date="2014-01" db="EMBL/GenBank/DDBJ databases">
        <title>Sulfitobacter donghicola JCM 14565 Genome Sequencing.</title>
        <authorList>
            <person name="Lai Q."/>
            <person name="Hong Z."/>
        </authorList>
    </citation>
    <scope>NUCLEOTIDE SEQUENCE [LARGE SCALE GENOMIC DNA]</scope>
    <source>
        <strain evidence="2 3">JCM 14565</strain>
    </source>
</reference>
<dbReference type="STRING" id="1300350.Z948_2561"/>
<dbReference type="PROSITE" id="PS51340">
    <property type="entry name" value="MOSC"/>
    <property type="match status" value="1"/>
</dbReference>
<evidence type="ECO:0000259" key="1">
    <source>
        <dbReference type="PROSITE" id="PS51340"/>
    </source>
</evidence>
<dbReference type="AlphaFoldDB" id="A0A073IF87"/>
<dbReference type="Gene3D" id="2.40.33.20">
    <property type="entry name" value="PK beta-barrel domain-like"/>
    <property type="match status" value="1"/>
</dbReference>
<dbReference type="PANTHER" id="PTHR36930">
    <property type="entry name" value="METAL-SULFUR CLUSTER BIOSYNTHESIS PROTEINS YUAD-RELATED"/>
    <property type="match status" value="1"/>
</dbReference>
<protein>
    <submittedName>
        <fullName evidence="2">Sulfurase</fullName>
    </submittedName>
</protein>
<sequence>MVERRATDFIATITWMGRMPVDRENTRSVAIPSAMATYAGFEDDFHAGLTRASCSRVKGQHPVGTEIRNTRQLSILSSEELAQIAADIGVDRLDPLLLGASIVVEGIPDFTFVPPGSRLLAENGTSIAIDVENGPCNFPAREIEKDAAGHGAAFKAAARGKRGVTAWVEREGLLSIGTKMRLHIPNQRAWAAEA</sequence>
<dbReference type="Pfam" id="PF03473">
    <property type="entry name" value="MOSC"/>
    <property type="match status" value="1"/>
</dbReference>
<evidence type="ECO:0000313" key="3">
    <source>
        <dbReference type="Proteomes" id="UP000027734"/>
    </source>
</evidence>
<dbReference type="GO" id="GO:0030170">
    <property type="term" value="F:pyridoxal phosphate binding"/>
    <property type="evidence" value="ECO:0007669"/>
    <property type="project" value="InterPro"/>
</dbReference>
<accession>A0A073IF87</accession>
<feature type="domain" description="MOSC" evidence="1">
    <location>
        <begin position="26"/>
        <end position="183"/>
    </location>
</feature>
<dbReference type="EMBL" id="JAMC01000007">
    <property type="protein sequence ID" value="KEJ88235.1"/>
    <property type="molecule type" value="Genomic_DNA"/>
</dbReference>
<name>A0A073IF87_9RHOB</name>